<feature type="domain" description="BRCT" evidence="1">
    <location>
        <begin position="256"/>
        <end position="334"/>
    </location>
</feature>
<organism evidence="2 3">
    <name type="scientific">Anaerotignum lactatifermentans DSM 14214</name>
    <dbReference type="NCBI Taxonomy" id="1121323"/>
    <lineage>
        <taxon>Bacteria</taxon>
        <taxon>Bacillati</taxon>
        <taxon>Bacillota</taxon>
        <taxon>Clostridia</taxon>
        <taxon>Lachnospirales</taxon>
        <taxon>Anaerotignaceae</taxon>
        <taxon>Anaerotignum</taxon>
    </lineage>
</organism>
<dbReference type="SMART" id="SM00292">
    <property type="entry name" value="BRCT"/>
    <property type="match status" value="1"/>
</dbReference>
<dbReference type="Pfam" id="PF00533">
    <property type="entry name" value="BRCT"/>
    <property type="match status" value="1"/>
</dbReference>
<evidence type="ECO:0000313" key="3">
    <source>
        <dbReference type="Proteomes" id="UP000183975"/>
    </source>
</evidence>
<protein>
    <submittedName>
        <fullName evidence="2">BRCA1 C Terminus (BRCT) domain-containing protein</fullName>
    </submittedName>
</protein>
<dbReference type="OrthoDB" id="9759736at2"/>
<keyword evidence="3" id="KW-1185">Reference proteome</keyword>
<gene>
    <name evidence="2" type="ORF">SAMN02745138_02719</name>
</gene>
<evidence type="ECO:0000259" key="1">
    <source>
        <dbReference type="PROSITE" id="PS50172"/>
    </source>
</evidence>
<dbReference type="InterPro" id="IPR036420">
    <property type="entry name" value="BRCT_dom_sf"/>
</dbReference>
<dbReference type="AlphaFoldDB" id="A0A1M6X4D5"/>
<dbReference type="InterPro" id="IPR001357">
    <property type="entry name" value="BRCT_dom"/>
</dbReference>
<dbReference type="Gene3D" id="3.40.50.10190">
    <property type="entry name" value="BRCT domain"/>
    <property type="match status" value="1"/>
</dbReference>
<sequence>MQGLYKLALVGTKQQLTDFLKKVNDNDPDSVFNEYAVEEGTGLRTTQGYGLQKFLDHYKLIIENTGSGNISGMYEMVTEIGKIAPELEIMLLTQYLDYDDDDTWDIYYKPAGETDPSETEGSLYKETMGDALSFGEFLNYRSMGDTVLTLDIDRKKFKEYFDAYNEYNEFSYEEVEPILDALEDPERTDFSEFEDTPGMFFAEEVIDNYLEEQNGSGGAPYAAKGNGVPAIEYIARLFAGNWGINFGVSYRFRPETFDDRFAGKTFVITGEPDDYGKDGAKEIIENFGGVVRGAVSGKTDYLLIGAYAGEKKLEKAKELGVSIISTDDFEQMIS</sequence>
<dbReference type="PROSITE" id="PS50172">
    <property type="entry name" value="BRCT"/>
    <property type="match status" value="1"/>
</dbReference>
<dbReference type="EMBL" id="FRAH01000059">
    <property type="protein sequence ID" value="SHL00784.1"/>
    <property type="molecule type" value="Genomic_DNA"/>
</dbReference>
<evidence type="ECO:0000313" key="2">
    <source>
        <dbReference type="EMBL" id="SHL00784.1"/>
    </source>
</evidence>
<reference evidence="2 3" key="1">
    <citation type="submission" date="2016-11" db="EMBL/GenBank/DDBJ databases">
        <authorList>
            <person name="Jaros S."/>
            <person name="Januszkiewicz K."/>
            <person name="Wedrychowicz H."/>
        </authorList>
    </citation>
    <scope>NUCLEOTIDE SEQUENCE [LARGE SCALE GENOMIC DNA]</scope>
    <source>
        <strain evidence="2 3">DSM 14214</strain>
    </source>
</reference>
<dbReference type="Proteomes" id="UP000183975">
    <property type="component" value="Unassembled WGS sequence"/>
</dbReference>
<name>A0A1M6X4D5_9FIRM</name>
<dbReference type="SUPFAM" id="SSF52113">
    <property type="entry name" value="BRCT domain"/>
    <property type="match status" value="1"/>
</dbReference>
<dbReference type="RefSeq" id="WP_159432894.1">
    <property type="nucleotide sequence ID" value="NZ_FRAH01000059.1"/>
</dbReference>
<accession>A0A1M6X4D5</accession>
<proteinExistence type="predicted"/>